<evidence type="ECO:0000256" key="1">
    <source>
        <dbReference type="ARBA" id="ARBA00004123"/>
    </source>
</evidence>
<dbReference type="PANTHER" id="PTHR10615:SF217">
    <property type="entry name" value="HISTONE ACETYLTRANSFERASE"/>
    <property type="match status" value="1"/>
</dbReference>
<evidence type="ECO:0000256" key="9">
    <source>
        <dbReference type="ARBA" id="ARBA00022990"/>
    </source>
</evidence>
<organism evidence="14 15">
    <name type="scientific">Tigriopus californicus</name>
    <name type="common">Marine copepod</name>
    <dbReference type="NCBI Taxonomy" id="6832"/>
    <lineage>
        <taxon>Eukaryota</taxon>
        <taxon>Metazoa</taxon>
        <taxon>Ecdysozoa</taxon>
        <taxon>Arthropoda</taxon>
        <taxon>Crustacea</taxon>
        <taxon>Multicrustacea</taxon>
        <taxon>Hexanauplia</taxon>
        <taxon>Copepoda</taxon>
        <taxon>Harpacticoida</taxon>
        <taxon>Harpacticidae</taxon>
        <taxon>Tigriopus</taxon>
    </lineage>
</organism>
<dbReference type="InterPro" id="IPR040706">
    <property type="entry name" value="Zf-MYST"/>
</dbReference>
<feature type="compositionally biased region" description="Polar residues" evidence="12">
    <location>
        <begin position="1431"/>
        <end position="1446"/>
    </location>
</feature>
<feature type="compositionally biased region" description="Polar residues" evidence="12">
    <location>
        <begin position="1552"/>
        <end position="1561"/>
    </location>
</feature>
<feature type="compositionally biased region" description="Low complexity" evidence="12">
    <location>
        <begin position="821"/>
        <end position="830"/>
    </location>
</feature>
<feature type="compositionally biased region" description="Basic and acidic residues" evidence="12">
    <location>
        <begin position="781"/>
        <end position="793"/>
    </location>
</feature>
<feature type="compositionally biased region" description="Basic and acidic residues" evidence="12">
    <location>
        <begin position="1186"/>
        <end position="1199"/>
    </location>
</feature>
<feature type="compositionally biased region" description="Polar residues" evidence="12">
    <location>
        <begin position="1304"/>
        <end position="1327"/>
    </location>
</feature>
<gene>
    <name evidence="14" type="ORF">TCAL_09278</name>
</gene>
<protein>
    <recommendedName>
        <fullName evidence="3">histone acetyltransferase</fullName>
        <ecNumber evidence="3">2.3.1.48</ecNumber>
    </recommendedName>
</protein>
<feature type="compositionally biased region" description="Low complexity" evidence="12">
    <location>
        <begin position="794"/>
        <end position="803"/>
    </location>
</feature>
<dbReference type="GO" id="GO:0003712">
    <property type="term" value="F:transcription coregulator activity"/>
    <property type="evidence" value="ECO:0007669"/>
    <property type="project" value="TreeGrafter"/>
</dbReference>
<evidence type="ECO:0000256" key="5">
    <source>
        <dbReference type="ARBA" id="ARBA00022723"/>
    </source>
</evidence>
<dbReference type="FunFam" id="3.40.630.30:FF:000001">
    <property type="entry name" value="Histone acetyltransferase"/>
    <property type="match status" value="1"/>
</dbReference>
<dbReference type="CDD" id="cd04301">
    <property type="entry name" value="NAT_SF"/>
    <property type="match status" value="1"/>
</dbReference>
<dbReference type="GO" id="GO:0070776">
    <property type="term" value="C:MOZ/MORF histone acetyltransferase complex"/>
    <property type="evidence" value="ECO:0007669"/>
    <property type="project" value="TreeGrafter"/>
</dbReference>
<evidence type="ECO:0000256" key="2">
    <source>
        <dbReference type="ARBA" id="ARBA00010107"/>
    </source>
</evidence>
<feature type="region of interest" description="Disordered" evidence="12">
    <location>
        <begin position="460"/>
        <end position="567"/>
    </location>
</feature>
<dbReference type="InterPro" id="IPR050603">
    <property type="entry name" value="MYST_HAT"/>
</dbReference>
<feature type="compositionally biased region" description="Low complexity" evidence="12">
    <location>
        <begin position="1622"/>
        <end position="1635"/>
    </location>
</feature>
<keyword evidence="7" id="KW-0862">Zinc</keyword>
<comment type="caution">
    <text evidence="14">The sequence shown here is derived from an EMBL/GenBank/DDBJ whole genome shotgun (WGS) entry which is preliminary data.</text>
</comment>
<feature type="compositionally biased region" description="Low complexity" evidence="12">
    <location>
        <begin position="1656"/>
        <end position="1671"/>
    </location>
</feature>
<feature type="region of interest" description="Disordered" evidence="12">
    <location>
        <begin position="1291"/>
        <end position="1561"/>
    </location>
</feature>
<dbReference type="PANTHER" id="PTHR10615">
    <property type="entry name" value="HISTONE ACETYLTRANSFERASE"/>
    <property type="match status" value="1"/>
</dbReference>
<dbReference type="GO" id="GO:0010484">
    <property type="term" value="F:histone H3 acetyltransferase activity"/>
    <property type="evidence" value="ECO:0007669"/>
    <property type="project" value="TreeGrafter"/>
</dbReference>
<feature type="compositionally biased region" description="Pro residues" evidence="12">
    <location>
        <begin position="1514"/>
        <end position="1527"/>
    </location>
</feature>
<name>A0A553PT07_TIGCA</name>
<feature type="region of interest" description="Disordered" evidence="12">
    <location>
        <begin position="425"/>
        <end position="446"/>
    </location>
</feature>
<keyword evidence="6" id="KW-0863">Zinc-finger</keyword>
<dbReference type="SUPFAM" id="SSF55729">
    <property type="entry name" value="Acyl-CoA N-acyltransferases (Nat)"/>
    <property type="match status" value="1"/>
</dbReference>
<comment type="subcellular location">
    <subcellularLocation>
        <location evidence="1">Nucleus</location>
    </subcellularLocation>
</comment>
<reference evidence="14 15" key="1">
    <citation type="journal article" date="2018" name="Nat. Ecol. Evol.">
        <title>Genomic signatures of mitonuclear coevolution across populations of Tigriopus californicus.</title>
        <authorList>
            <person name="Barreto F.S."/>
            <person name="Watson E.T."/>
            <person name="Lima T.G."/>
            <person name="Willett C.S."/>
            <person name="Edmands S."/>
            <person name="Li W."/>
            <person name="Burton R.S."/>
        </authorList>
    </citation>
    <scope>NUCLEOTIDE SEQUENCE [LARGE SCALE GENOMIC DNA]</scope>
    <source>
        <strain evidence="14 15">San Diego</strain>
    </source>
</reference>
<feature type="active site" description="Proton donor/acceptor" evidence="11">
    <location>
        <position position="309"/>
    </location>
</feature>
<feature type="region of interest" description="Disordered" evidence="12">
    <location>
        <begin position="928"/>
        <end position="1227"/>
    </location>
</feature>
<dbReference type="Gene3D" id="3.30.60.60">
    <property type="entry name" value="N-acetyl transferase-like"/>
    <property type="match status" value="1"/>
</dbReference>
<evidence type="ECO:0000256" key="4">
    <source>
        <dbReference type="ARBA" id="ARBA00022679"/>
    </source>
</evidence>
<dbReference type="Pfam" id="PF17772">
    <property type="entry name" value="zf-MYST"/>
    <property type="match status" value="1"/>
</dbReference>
<feature type="region of interest" description="Disordered" evidence="12">
    <location>
        <begin position="1820"/>
        <end position="1858"/>
    </location>
</feature>
<feature type="compositionally biased region" description="Low complexity" evidence="12">
    <location>
        <begin position="1404"/>
        <end position="1430"/>
    </location>
</feature>
<feature type="compositionally biased region" description="Basic and acidic residues" evidence="12">
    <location>
        <begin position="1074"/>
        <end position="1126"/>
    </location>
</feature>
<dbReference type="GO" id="GO:0008270">
    <property type="term" value="F:zinc ion binding"/>
    <property type="evidence" value="ECO:0007669"/>
    <property type="project" value="UniProtKB-KW"/>
</dbReference>
<feature type="compositionally biased region" description="Basic residues" evidence="12">
    <location>
        <begin position="463"/>
        <end position="477"/>
    </location>
</feature>
<feature type="compositionally biased region" description="Polar residues" evidence="12">
    <location>
        <begin position="1354"/>
        <end position="1372"/>
    </location>
</feature>
<feature type="region of interest" description="Disordered" evidence="12">
    <location>
        <begin position="1712"/>
        <end position="1775"/>
    </location>
</feature>
<evidence type="ECO:0000256" key="8">
    <source>
        <dbReference type="ARBA" id="ARBA00022853"/>
    </source>
</evidence>
<evidence type="ECO:0000256" key="6">
    <source>
        <dbReference type="ARBA" id="ARBA00022771"/>
    </source>
</evidence>
<feature type="compositionally biased region" description="Polar residues" evidence="12">
    <location>
        <begin position="489"/>
        <end position="505"/>
    </location>
</feature>
<feature type="compositionally biased region" description="Basic and acidic residues" evidence="12">
    <location>
        <begin position="676"/>
        <end position="687"/>
    </location>
</feature>
<feature type="region of interest" description="Disordered" evidence="12">
    <location>
        <begin position="579"/>
        <end position="904"/>
    </location>
</feature>
<dbReference type="EMBL" id="VCGU01000001">
    <property type="protein sequence ID" value="TRY80809.1"/>
    <property type="molecule type" value="Genomic_DNA"/>
</dbReference>
<dbReference type="OMA" id="RYNNDER"/>
<feature type="region of interest" description="Disordered" evidence="12">
    <location>
        <begin position="1622"/>
        <end position="1698"/>
    </location>
</feature>
<keyword evidence="9" id="KW-0007">Acetylation</keyword>
<dbReference type="Gene3D" id="3.40.630.30">
    <property type="match status" value="1"/>
</dbReference>
<accession>A0A553PT07</accession>
<sequence>MRRGLRLTQAAKPVYNLEQLENEVFQGPESAVRDVRVIRKKILPALQLLTHPECQESSDDELIPIEPRTPEKGKKKKGSLGGADDGGGALQLPSGVTERDVALFTKSQGKAKRFLEKEQNASLTQDISTHKTGGPEHGVPSQFGKFEISTWYSSPYPHEYARLPKLYLCEFCLKYMKSRPILERHVRKCQWRHPPGTEIYRKDHLSVFEVDGNTNKIYCQNLCLLVKLFLDHKTLYYDVEPFLFYILTKNDEKGCHLVGYFSKEKHCAQKYNVSCIMTLPNYQRRGYGRLLIDFSYLLSKAEKQAGTPEKPLSDLGRVSYHSYWKSVILEYLHAHRKMSEISVQGIHAETSLHPHDIVLTFMLLGFIRKSVDNQFILTMDWSKVDQHMDRLKQALDRGTRVNLDADALRWTPIISGQDLYRSPFKSFGGPSSPIKSPDNKRRKRLSMSRDLRQAGGALLNIISRKRNNKKQHLKHSLTPKEEKDAVGSPTITNHGSSSKKILNKSSETDNEDADVEDELDEVEHHQEQQQQQHQQQQHQQQQPSNHRVVTASAISKNPNHKTNTNDLKLKRMMRKTNNYHNNTHHHHHHHQQQQQQQNQQQQQLNHSQRTLNQEDTAILMEETRKFRRAAANRASDRISKDLQQRSLSEEEITKEEPEKEPEPEAEKENIVVAQAPKEKDKEKERKPLSWPEQLARIKARSAPSRGSEDSVDSVDLPMESPVRKKQKVNPAEPEEEKVSPKRAKKLEDGKKSKIKKRESNSEELPPLLEPQVIIPSIKKKTSSEKTQSSDKDPTSTSSPSSSSWLKGLQERQSNGKKAKVSSSSSSTSSTHVAITTPPSVSKGQLVTPKLSKEPSNTSKSATTKEKERVKQMSIMAYVKKKKEDSLKAAVESGGETGEDQVPDAERVINSEATFNANKNYLKAFETFVEKDDEPDSPMTSKPQHVNEEKKEGKIKKKKEPTSVLTEDVPDGKPEGKREGKTKRKESVNKQDIKDDKKDSKLKRKDSLKDEKKDVKIKKKDDGEDPKPKRKDSIKEDKKSESVDGGVEEIKLTEVKRPVDENDEPSNTNEVTESNEEHLPSKTEKKKILPEEPEAKQEKEKESPDPKKAYIRRQAEQEELEKQKQVEETPTPKAKAPVEEAPVAKKQKVSVEDAKEAVNGAEPRGEKDTELFENMGYVSGDDASNYSDDHFSKSDVHDKPLPAPKPVMKDEEDPPTSPSAAANKSPPVVLLSRNVAEIVPVDEEPTPPKATTVVETAQAVNKVPIETESKIEQDKAVFSPSVQDEINALKSVGHENPPVQAPESMDTSGSMILTSYNPQQDCSKTADASANLFELSNKAPGSQEMGPSLGVYTPDSATNSVHSIHGSYSNSNDLPDGSVHNVMESPNSISSVDMNSQHGNTMDGSASQQSLPQQQQQQQQQQMAPQHMSQSTHSTPQHQTNYDQSGSHMGHMVSVAAAAAQSPHHPPSIPSQSPHSQHMTSPHPQPSPHAGSQQTSPHPMSITPGANSPYAAVPQPSPQPGTPAPTPNPSSSLGPNNAPRQATRSPAHPPSSAHANLQQSAAATQHLQNMSRFYGNYPMHHPAMGMHQSGHLNHHGNFQGMPPMFPHAGMFHGASAAANMGLAAMQHQQQQPQPQQTGGCPSSGSVSSQKRTDHVSSQRSAATASPSTAPNSYYAANHTPAAPSSGPTAGSNQTRGGQAGSLAKLQQLTNGLDLPGLTGAVPHLQPPSASGSSRSSAKQPRITLPAASAYPPYPGPPSHPHAAAARTAAHHHSRQNPAANLMQSYSQNHMLNSYAQAQYNLMQQFPMNMNMYHHHAAAAEHQRTSAGTPHPGAAGTGQNPGPHHHHHMYPSYPGYLNYR</sequence>
<feature type="compositionally biased region" description="Polar residues" evidence="12">
    <location>
        <begin position="1383"/>
        <end position="1403"/>
    </location>
</feature>
<dbReference type="EC" id="2.3.1.48" evidence="3"/>
<feature type="compositionally biased region" description="Polar residues" evidence="12">
    <location>
        <begin position="1532"/>
        <end position="1543"/>
    </location>
</feature>
<dbReference type="GO" id="GO:0040029">
    <property type="term" value="P:epigenetic regulation of gene expression"/>
    <property type="evidence" value="ECO:0007669"/>
    <property type="project" value="UniProtKB-ARBA"/>
</dbReference>
<feature type="compositionally biased region" description="Low complexity" evidence="12">
    <location>
        <begin position="1727"/>
        <end position="1736"/>
    </location>
</feature>
<feature type="domain" description="MYST-type HAT" evidence="13">
    <location>
        <begin position="133"/>
        <end position="412"/>
    </location>
</feature>
<evidence type="ECO:0000256" key="7">
    <source>
        <dbReference type="ARBA" id="ARBA00022833"/>
    </source>
</evidence>
<feature type="region of interest" description="Disordered" evidence="12">
    <location>
        <begin position="53"/>
        <end position="93"/>
    </location>
</feature>
<keyword evidence="4" id="KW-0808">Transferase</keyword>
<evidence type="ECO:0000256" key="3">
    <source>
        <dbReference type="ARBA" id="ARBA00013184"/>
    </source>
</evidence>
<feature type="compositionally biased region" description="Gly residues" evidence="12">
    <location>
        <begin position="79"/>
        <end position="89"/>
    </location>
</feature>
<dbReference type="Pfam" id="PF01853">
    <property type="entry name" value="MOZ_SAS"/>
    <property type="match status" value="1"/>
</dbReference>
<dbReference type="InterPro" id="IPR002717">
    <property type="entry name" value="HAT_MYST-type"/>
</dbReference>
<evidence type="ECO:0000256" key="10">
    <source>
        <dbReference type="ARBA" id="ARBA00023242"/>
    </source>
</evidence>
<feature type="compositionally biased region" description="Acidic residues" evidence="12">
    <location>
        <begin position="508"/>
        <end position="521"/>
    </location>
</feature>
<keyword evidence="10" id="KW-0539">Nucleus</keyword>
<feature type="compositionally biased region" description="Basic and acidic residues" evidence="12">
    <location>
        <begin position="634"/>
        <end position="643"/>
    </location>
</feature>
<feature type="compositionally biased region" description="Basic and acidic residues" evidence="12">
    <location>
        <begin position="969"/>
        <end position="1059"/>
    </location>
</feature>
<comment type="similarity">
    <text evidence="2">Belongs to the MYST (SAS/MOZ) family.</text>
</comment>
<dbReference type="STRING" id="6832.A0A553PT07"/>
<feature type="compositionally biased region" description="Polar residues" evidence="12">
    <location>
        <begin position="543"/>
        <end position="566"/>
    </location>
</feature>
<feature type="compositionally biased region" description="Polar residues" evidence="12">
    <location>
        <begin position="831"/>
        <end position="844"/>
    </location>
</feature>
<feature type="compositionally biased region" description="Basic residues" evidence="12">
    <location>
        <begin position="582"/>
        <end position="591"/>
    </location>
</feature>
<dbReference type="InterPro" id="IPR036388">
    <property type="entry name" value="WH-like_DNA-bd_sf"/>
</dbReference>
<dbReference type="Gene3D" id="1.10.10.10">
    <property type="entry name" value="Winged helix-like DNA-binding domain superfamily/Winged helix DNA-binding domain"/>
    <property type="match status" value="1"/>
</dbReference>
<feature type="compositionally biased region" description="Low complexity" evidence="12">
    <location>
        <begin position="592"/>
        <end position="608"/>
    </location>
</feature>
<feature type="compositionally biased region" description="Low complexity" evidence="12">
    <location>
        <begin position="528"/>
        <end position="542"/>
    </location>
</feature>
<keyword evidence="8" id="KW-0156">Chromatin regulator</keyword>
<feature type="compositionally biased region" description="Low complexity" evidence="12">
    <location>
        <begin position="1825"/>
        <end position="1836"/>
    </location>
</feature>
<feature type="compositionally biased region" description="Polar residues" evidence="12">
    <location>
        <begin position="1636"/>
        <end position="1648"/>
    </location>
</feature>
<evidence type="ECO:0000256" key="11">
    <source>
        <dbReference type="PIRSR" id="PIRSR602717-51"/>
    </source>
</evidence>
<dbReference type="Proteomes" id="UP000318571">
    <property type="component" value="Chromosome 12"/>
</dbReference>
<keyword evidence="15" id="KW-1185">Reference proteome</keyword>
<dbReference type="FunFam" id="3.30.60.60:FF:000001">
    <property type="entry name" value="Histone acetyltransferase"/>
    <property type="match status" value="1"/>
</dbReference>
<keyword evidence="5" id="KW-0479">Metal-binding</keyword>
<evidence type="ECO:0000313" key="15">
    <source>
        <dbReference type="Proteomes" id="UP000318571"/>
    </source>
</evidence>
<dbReference type="InterPro" id="IPR016181">
    <property type="entry name" value="Acyl_CoA_acyltransferase"/>
</dbReference>
<dbReference type="GO" id="GO:0005634">
    <property type="term" value="C:nucleus"/>
    <property type="evidence" value="ECO:0007669"/>
    <property type="project" value="UniProtKB-SubCell"/>
</dbReference>
<feature type="compositionally biased region" description="Basic and acidic residues" evidence="12">
    <location>
        <begin position="654"/>
        <end position="669"/>
    </location>
</feature>
<evidence type="ECO:0000259" key="13">
    <source>
        <dbReference type="PROSITE" id="PS51726"/>
    </source>
</evidence>
<dbReference type="GO" id="GO:0003682">
    <property type="term" value="F:chromatin binding"/>
    <property type="evidence" value="ECO:0007669"/>
    <property type="project" value="TreeGrafter"/>
</dbReference>
<evidence type="ECO:0000313" key="14">
    <source>
        <dbReference type="EMBL" id="TRY80809.1"/>
    </source>
</evidence>
<dbReference type="PROSITE" id="PS51726">
    <property type="entry name" value="MYST_HAT"/>
    <property type="match status" value="1"/>
</dbReference>
<feature type="compositionally biased region" description="Polar residues" evidence="12">
    <location>
        <begin position="1684"/>
        <end position="1695"/>
    </location>
</feature>
<evidence type="ECO:0000256" key="12">
    <source>
        <dbReference type="SAM" id="MobiDB-lite"/>
    </source>
</evidence>
<dbReference type="CDD" id="cd22541">
    <property type="entry name" value="SP5_N"/>
    <property type="match status" value="1"/>
</dbReference>
<dbReference type="GO" id="GO:0006357">
    <property type="term" value="P:regulation of transcription by RNA polymerase II"/>
    <property type="evidence" value="ECO:0007669"/>
    <property type="project" value="TreeGrafter"/>
</dbReference>
<proteinExistence type="inferred from homology"/>